<dbReference type="AlphaFoldDB" id="A0A4R5ERQ4"/>
<dbReference type="GO" id="GO:0004177">
    <property type="term" value="F:aminopeptidase activity"/>
    <property type="evidence" value="ECO:0007669"/>
    <property type="project" value="TreeGrafter"/>
</dbReference>
<dbReference type="PANTHER" id="PTHR36512">
    <property type="entry name" value="D-AMINOPEPTIDASE"/>
    <property type="match status" value="1"/>
</dbReference>
<keyword evidence="3" id="KW-1185">Reference proteome</keyword>
<name>A0A4R5ERQ4_9RHOB</name>
<proteinExistence type="inferred from homology"/>
<evidence type="ECO:0000256" key="1">
    <source>
        <dbReference type="ARBA" id="ARBA00007068"/>
    </source>
</evidence>
<comment type="caution">
    <text evidence="2">The sequence shown here is derived from an EMBL/GenBank/DDBJ whole genome shotgun (WGS) entry which is preliminary data.</text>
</comment>
<dbReference type="Proteomes" id="UP000294662">
    <property type="component" value="Unassembled WGS sequence"/>
</dbReference>
<dbReference type="CDD" id="cd02252">
    <property type="entry name" value="nylC_like"/>
    <property type="match status" value="1"/>
</dbReference>
<reference evidence="2 3" key="1">
    <citation type="submission" date="2019-03" db="EMBL/GenBank/DDBJ databases">
        <authorList>
            <person name="Zhang S."/>
        </authorList>
    </citation>
    <scope>NUCLEOTIDE SEQUENCE [LARGE SCALE GENOMIC DNA]</scope>
    <source>
        <strain evidence="2 3">S4J41</strain>
    </source>
</reference>
<dbReference type="Gene3D" id="3.60.70.12">
    <property type="entry name" value="L-amino peptidase D-ALA esterase/amidase"/>
    <property type="match status" value="1"/>
</dbReference>
<dbReference type="EMBL" id="SMFP01000007">
    <property type="protein sequence ID" value="TDE37521.1"/>
    <property type="molecule type" value="Genomic_DNA"/>
</dbReference>
<accession>A0A4R5ERQ4</accession>
<dbReference type="OrthoDB" id="9808347at2"/>
<dbReference type="Pfam" id="PF03576">
    <property type="entry name" value="Peptidase_S58"/>
    <property type="match status" value="1"/>
</dbReference>
<dbReference type="PANTHER" id="PTHR36512:SF3">
    <property type="entry name" value="BLR5678 PROTEIN"/>
    <property type="match status" value="1"/>
</dbReference>
<comment type="similarity">
    <text evidence="1">Belongs to the peptidase S58 family.</text>
</comment>
<protein>
    <submittedName>
        <fullName evidence="2">Peptidase S58 family protein</fullName>
    </submittedName>
</protein>
<sequence length="341" mass="34665">MIPGPRNLITDVPGLKVGNAHDEPLKSGSTVLIAERPFTASVHVMGGGPGTRETDLLAPDKSVAKVDALVLSGGSAYGLDACSGVMDGLRAAGRGFRIADAVIPIVPGAILFDLLNGGQKDWAENPYRALGRAAFETASEAFEIGTLGAGTGAFTAMLKGGLGSASFVLEDGTTVGALVAANPMGSVTTPGDRHFWAAPFEVDGEFGGLGPDPSAGLGRTLDSRKMAIMLARASDVAQDRANTTIAIVATDADLSKAQCLRVATAAHDGIGRATVPAHCPGDGDLVFAVSTGARPMARPERDLAQIGHAAALCLSRAIARAVHAAQPSPGDLLPCWSQIGD</sequence>
<dbReference type="InterPro" id="IPR005321">
    <property type="entry name" value="Peptidase_S58_DmpA"/>
</dbReference>
<evidence type="ECO:0000313" key="3">
    <source>
        <dbReference type="Proteomes" id="UP000294662"/>
    </source>
</evidence>
<gene>
    <name evidence="2" type="ORF">E1B25_12435</name>
</gene>
<organism evidence="2 3">
    <name type="scientific">Antarcticimicrobium sediminis</name>
    <dbReference type="NCBI Taxonomy" id="2546227"/>
    <lineage>
        <taxon>Bacteria</taxon>
        <taxon>Pseudomonadati</taxon>
        <taxon>Pseudomonadota</taxon>
        <taxon>Alphaproteobacteria</taxon>
        <taxon>Rhodobacterales</taxon>
        <taxon>Paracoccaceae</taxon>
        <taxon>Antarcticimicrobium</taxon>
    </lineage>
</organism>
<dbReference type="InterPro" id="IPR016117">
    <property type="entry name" value="ArgJ-like_dom_sf"/>
</dbReference>
<dbReference type="RefSeq" id="WP_132829687.1">
    <property type="nucleotide sequence ID" value="NZ_SMFP01000007.1"/>
</dbReference>
<evidence type="ECO:0000313" key="2">
    <source>
        <dbReference type="EMBL" id="TDE37521.1"/>
    </source>
</evidence>
<dbReference type="SUPFAM" id="SSF56266">
    <property type="entry name" value="DmpA/ArgJ-like"/>
    <property type="match status" value="1"/>
</dbReference>